<comment type="caution">
    <text evidence="1">The sequence shown here is derived from an EMBL/GenBank/DDBJ whole genome shotgun (WGS) entry which is preliminary data.</text>
</comment>
<sequence length="46" mass="4785">MLVTPEASSGLLILVRELSKQISLLGTPGVAYTGTFYNACKSPSIG</sequence>
<accession>A0A5C6A9D6</accession>
<organism evidence="1 2">
    <name type="scientific">Botrimarina colliarenosi</name>
    <dbReference type="NCBI Taxonomy" id="2528001"/>
    <lineage>
        <taxon>Bacteria</taxon>
        <taxon>Pseudomonadati</taxon>
        <taxon>Planctomycetota</taxon>
        <taxon>Planctomycetia</taxon>
        <taxon>Pirellulales</taxon>
        <taxon>Lacipirellulaceae</taxon>
        <taxon>Botrimarina</taxon>
    </lineage>
</organism>
<gene>
    <name evidence="1" type="ORF">Pla108_23630</name>
</gene>
<proteinExistence type="predicted"/>
<name>A0A5C6A9D6_9BACT</name>
<dbReference type="Proteomes" id="UP000317421">
    <property type="component" value="Unassembled WGS sequence"/>
</dbReference>
<keyword evidence="2" id="KW-1185">Reference proteome</keyword>
<dbReference type="EMBL" id="SJPR01000003">
    <property type="protein sequence ID" value="TWT96594.1"/>
    <property type="molecule type" value="Genomic_DNA"/>
</dbReference>
<protein>
    <submittedName>
        <fullName evidence="1">Uncharacterized protein</fullName>
    </submittedName>
</protein>
<evidence type="ECO:0000313" key="2">
    <source>
        <dbReference type="Proteomes" id="UP000317421"/>
    </source>
</evidence>
<evidence type="ECO:0000313" key="1">
    <source>
        <dbReference type="EMBL" id="TWT96594.1"/>
    </source>
</evidence>
<reference evidence="1 2" key="1">
    <citation type="submission" date="2019-02" db="EMBL/GenBank/DDBJ databases">
        <title>Deep-cultivation of Planctomycetes and their phenomic and genomic characterization uncovers novel biology.</title>
        <authorList>
            <person name="Wiegand S."/>
            <person name="Jogler M."/>
            <person name="Boedeker C."/>
            <person name="Pinto D."/>
            <person name="Vollmers J."/>
            <person name="Rivas-Marin E."/>
            <person name="Kohn T."/>
            <person name="Peeters S.H."/>
            <person name="Heuer A."/>
            <person name="Rast P."/>
            <person name="Oberbeckmann S."/>
            <person name="Bunk B."/>
            <person name="Jeske O."/>
            <person name="Meyerdierks A."/>
            <person name="Storesund J.E."/>
            <person name="Kallscheuer N."/>
            <person name="Luecker S."/>
            <person name="Lage O.M."/>
            <person name="Pohl T."/>
            <person name="Merkel B.J."/>
            <person name="Hornburger P."/>
            <person name="Mueller R.-W."/>
            <person name="Bruemmer F."/>
            <person name="Labrenz M."/>
            <person name="Spormann A.M."/>
            <person name="Op Den Camp H."/>
            <person name="Overmann J."/>
            <person name="Amann R."/>
            <person name="Jetten M.S.M."/>
            <person name="Mascher T."/>
            <person name="Medema M.H."/>
            <person name="Devos D.P."/>
            <person name="Kaster A.-K."/>
            <person name="Ovreas L."/>
            <person name="Rohde M."/>
            <person name="Galperin M.Y."/>
            <person name="Jogler C."/>
        </authorList>
    </citation>
    <scope>NUCLEOTIDE SEQUENCE [LARGE SCALE GENOMIC DNA]</scope>
    <source>
        <strain evidence="1 2">Pla108</strain>
    </source>
</reference>
<dbReference type="AlphaFoldDB" id="A0A5C6A9D6"/>